<accession>A0A0F9PM62</accession>
<name>A0A0F9PM62_9ZZZZ</name>
<dbReference type="PANTHER" id="PTHR10410">
    <property type="entry name" value="EUKARYOTIC TRANSLATION INITIATION FACTOR 3 -RELATED"/>
    <property type="match status" value="1"/>
</dbReference>
<dbReference type="SUPFAM" id="SSF102712">
    <property type="entry name" value="JAB1/MPN domain"/>
    <property type="match status" value="1"/>
</dbReference>
<dbReference type="GO" id="GO:0008237">
    <property type="term" value="F:metallopeptidase activity"/>
    <property type="evidence" value="ECO:0007669"/>
    <property type="project" value="InterPro"/>
</dbReference>
<proteinExistence type="predicted"/>
<organism evidence="2">
    <name type="scientific">marine sediment metagenome</name>
    <dbReference type="NCBI Taxonomy" id="412755"/>
    <lineage>
        <taxon>unclassified sequences</taxon>
        <taxon>metagenomes</taxon>
        <taxon>ecological metagenomes</taxon>
    </lineage>
</organism>
<dbReference type="Gene3D" id="3.40.140.10">
    <property type="entry name" value="Cytidine Deaminase, domain 2"/>
    <property type="match status" value="1"/>
</dbReference>
<dbReference type="SUPFAM" id="SSF58113">
    <property type="entry name" value="Apolipoprotein A-I"/>
    <property type="match status" value="1"/>
</dbReference>
<evidence type="ECO:0000313" key="2">
    <source>
        <dbReference type="EMBL" id="KKN25687.1"/>
    </source>
</evidence>
<dbReference type="InterPro" id="IPR037518">
    <property type="entry name" value="MPN"/>
</dbReference>
<dbReference type="SMART" id="SM00232">
    <property type="entry name" value="JAB_MPN"/>
    <property type="match status" value="1"/>
</dbReference>
<dbReference type="InterPro" id="IPR050242">
    <property type="entry name" value="JAMM_MPN+_peptidase_M67A"/>
</dbReference>
<dbReference type="InterPro" id="IPR000555">
    <property type="entry name" value="JAMM/MPN+_dom"/>
</dbReference>
<sequence>MGKIVGKGKVTIKPLAYYKMLLHVLRFGNKMKPQDQCVEVMGVLIGYLEGEGYVKDVVIEDAIPISHGSSVEVEFSINDYIYFEKVMSMFEQEGSNRFMVGWIHSHPNLFKFEIYFSSTDVKNQLSWQNDLNPSGIALVFDHAVLNIPENMGFKAFRLNDPSLGQASKFHEVKNVVVEAPDNLEFYYKIIELINSIYLKEPPLLEINETPQIFGDIKIPELNELKFKTPELNSSRILLSFKKGINQFLDLSVTPLINYLNNLSRNITNLIETYNLQMRTDVLKIKDTLNTGIDKIQIKFKDDLNSNLFNAEGYVDDKLDQLDEEQEEIYRIVNLLAEEFKEKLNSTIEERVKMVLEEISPKYNSAVEKIVEIKKNSTVNIEKIENSQLSLNRLLEQINNFNPDFSENLKESLRNIEENTRKRNNKIYGNLTNLNKTTKSFVSDLKTAVLILERTKISISERVERLETEKTELLIKIKNLEKGGE</sequence>
<gene>
    <name evidence="2" type="ORF">LCGC14_0882290</name>
</gene>
<dbReference type="Pfam" id="PF01398">
    <property type="entry name" value="JAB"/>
    <property type="match status" value="1"/>
</dbReference>
<evidence type="ECO:0000259" key="1">
    <source>
        <dbReference type="PROSITE" id="PS50249"/>
    </source>
</evidence>
<feature type="domain" description="MPN" evidence="1">
    <location>
        <begin position="10"/>
        <end position="162"/>
    </location>
</feature>
<dbReference type="EMBL" id="LAZR01002782">
    <property type="protein sequence ID" value="KKN25687.1"/>
    <property type="molecule type" value="Genomic_DNA"/>
</dbReference>
<protein>
    <recommendedName>
        <fullName evidence="1">MPN domain-containing protein</fullName>
    </recommendedName>
</protein>
<comment type="caution">
    <text evidence="2">The sequence shown here is derived from an EMBL/GenBank/DDBJ whole genome shotgun (WGS) entry which is preliminary data.</text>
</comment>
<dbReference type="AlphaFoldDB" id="A0A0F9PM62"/>
<reference evidence="2" key="1">
    <citation type="journal article" date="2015" name="Nature">
        <title>Complex archaea that bridge the gap between prokaryotes and eukaryotes.</title>
        <authorList>
            <person name="Spang A."/>
            <person name="Saw J.H."/>
            <person name="Jorgensen S.L."/>
            <person name="Zaremba-Niedzwiedzka K."/>
            <person name="Martijn J."/>
            <person name="Lind A.E."/>
            <person name="van Eijk R."/>
            <person name="Schleper C."/>
            <person name="Guy L."/>
            <person name="Ettema T.J."/>
        </authorList>
    </citation>
    <scope>NUCLEOTIDE SEQUENCE</scope>
</reference>
<dbReference type="PROSITE" id="PS50249">
    <property type="entry name" value="MPN"/>
    <property type="match status" value="1"/>
</dbReference>